<evidence type="ECO:0000256" key="3">
    <source>
        <dbReference type="SAM" id="MobiDB-lite"/>
    </source>
</evidence>
<accession>A0A9W2W775</accession>
<gene>
    <name evidence="6" type="primary">LOC112065221</name>
</gene>
<evidence type="ECO:0000256" key="1">
    <source>
        <dbReference type="ARBA" id="ARBA00008336"/>
    </source>
</evidence>
<dbReference type="PANTHER" id="PTHR31101">
    <property type="entry name" value="UPF0547 PROTEIN C16ORF87"/>
    <property type="match status" value="1"/>
</dbReference>
<evidence type="ECO:0000313" key="6">
    <source>
        <dbReference type="RefSeq" id="XP_054935071.1"/>
    </source>
</evidence>
<dbReference type="Proteomes" id="UP000248484">
    <property type="component" value="Chromosome 17"/>
</dbReference>
<dbReference type="Pfam" id="PF10571">
    <property type="entry name" value="UPF0547"/>
    <property type="match status" value="1"/>
</dbReference>
<dbReference type="InterPro" id="IPR040246">
    <property type="entry name" value="C16orf87-like"/>
</dbReference>
<keyword evidence="5" id="KW-1185">Reference proteome</keyword>
<dbReference type="InterPro" id="IPR018886">
    <property type="entry name" value="UPF0547"/>
</dbReference>
<dbReference type="RefSeq" id="XP_054935071.1">
    <property type="nucleotide sequence ID" value="XM_055079096.1"/>
</dbReference>
<proteinExistence type="inferred from homology"/>
<feature type="region of interest" description="Disordered" evidence="3">
    <location>
        <begin position="56"/>
        <end position="92"/>
    </location>
</feature>
<keyword evidence="2" id="KW-0175">Coiled coil</keyword>
<dbReference type="GeneID" id="112065221"/>
<dbReference type="OrthoDB" id="9685860at2759"/>
<feature type="domain" description="UPF0547" evidence="4">
    <location>
        <begin position="25"/>
        <end position="48"/>
    </location>
</feature>
<reference evidence="6" key="1">
    <citation type="submission" date="2025-08" db="UniProtKB">
        <authorList>
            <consortium name="RefSeq"/>
        </authorList>
    </citation>
    <scope>IDENTIFICATION</scope>
    <source>
        <tissue evidence="6">Muscle</tissue>
    </source>
</reference>
<sequence>MPAPPPPPERSMFATRAKKVKMATKSCPECDQQVPVACKSCPCGYVFINRKPLKIKHSEKSSPFTGGPDKDRGTNKLPPTGRIRGRSKGERRLQSICPANLPESFSLESILAEQCTCHQEAP</sequence>
<dbReference type="AlphaFoldDB" id="A0A9W2W775"/>
<name>A0A9W2W775_PHYMC</name>
<evidence type="ECO:0000313" key="5">
    <source>
        <dbReference type="Proteomes" id="UP000248484"/>
    </source>
</evidence>
<protein>
    <submittedName>
        <fullName evidence="6">UPF0547 protein C16orf87 homolog isoform X1</fullName>
    </submittedName>
</protein>
<comment type="similarity">
    <text evidence="1">Belongs to the UPF0547 family.</text>
</comment>
<evidence type="ECO:0000256" key="2">
    <source>
        <dbReference type="ARBA" id="ARBA00023054"/>
    </source>
</evidence>
<organism evidence="5 6">
    <name type="scientific">Physeter macrocephalus</name>
    <name type="common">Sperm whale</name>
    <name type="synonym">Physeter catodon</name>
    <dbReference type="NCBI Taxonomy" id="9755"/>
    <lineage>
        <taxon>Eukaryota</taxon>
        <taxon>Metazoa</taxon>
        <taxon>Chordata</taxon>
        <taxon>Craniata</taxon>
        <taxon>Vertebrata</taxon>
        <taxon>Euteleostomi</taxon>
        <taxon>Mammalia</taxon>
        <taxon>Eutheria</taxon>
        <taxon>Laurasiatheria</taxon>
        <taxon>Artiodactyla</taxon>
        <taxon>Whippomorpha</taxon>
        <taxon>Cetacea</taxon>
        <taxon>Odontoceti</taxon>
        <taxon>Physeteridae</taxon>
        <taxon>Physeter</taxon>
    </lineage>
</organism>
<evidence type="ECO:0000259" key="4">
    <source>
        <dbReference type="Pfam" id="PF10571"/>
    </source>
</evidence>